<organism evidence="2 3">
    <name type="scientific">Actinophytocola xanthii</name>
    <dbReference type="NCBI Taxonomy" id="1912961"/>
    <lineage>
        <taxon>Bacteria</taxon>
        <taxon>Bacillati</taxon>
        <taxon>Actinomycetota</taxon>
        <taxon>Actinomycetes</taxon>
        <taxon>Pseudonocardiales</taxon>
        <taxon>Pseudonocardiaceae</taxon>
    </lineage>
</organism>
<proteinExistence type="predicted"/>
<sequence>MRAVLSRWLRGDDRTLALYLGTGILLMALLRLDRVRQVVGVPDRPHDTLVLVLLATVLAWSSMLSRGFVWLEPAVLTWNDFGATDRERLLARRLLVQWAARMLALGYLLALLTAVAGLGTRWVLAGVAAQVAAGALVLGAVGRPRRPGWVEPLVVLGFAAAAVAVRPGPDALTGVAVALGLAAAVLLTLLARSGPLTRPEIVRAGRGDLVQGWRERVMRVVGTHFLDVAMLLPAGRPVRGWRLTAPVGVRLAWVGVAARTRRIPTALLLALVAVAAHLALPALPDEVVFALFGYLALVPLTGGLAELWRSPGRRRWVGHSDLRLRAAHLAVLTVLAAVWAGLALGLAAAAGAPWETGVVLAVPLVSACAVRTATGAPPAYDNLMPVATPFGTLPVRLVTRTLRGPDLGLFAVLLVPTVPLPVGAAVVTAAVAVAVLR</sequence>
<feature type="transmembrane region" description="Helical" evidence="1">
    <location>
        <begin position="98"/>
        <end position="116"/>
    </location>
</feature>
<reference evidence="2 3" key="1">
    <citation type="submission" date="2016-12" db="EMBL/GenBank/DDBJ databases">
        <title>The draft genome sequence of Actinophytocola sp. 11-183.</title>
        <authorList>
            <person name="Wang W."/>
            <person name="Yuan L."/>
        </authorList>
    </citation>
    <scope>NUCLEOTIDE SEQUENCE [LARGE SCALE GENOMIC DNA]</scope>
    <source>
        <strain evidence="2 3">11-183</strain>
    </source>
</reference>
<evidence type="ECO:0000313" key="2">
    <source>
        <dbReference type="EMBL" id="OLF17530.1"/>
    </source>
</evidence>
<dbReference type="Proteomes" id="UP000185596">
    <property type="component" value="Unassembled WGS sequence"/>
</dbReference>
<dbReference type="RefSeq" id="WP_075125581.1">
    <property type="nucleotide sequence ID" value="NZ_MSIE01000016.1"/>
</dbReference>
<feature type="transmembrane region" description="Helical" evidence="1">
    <location>
        <begin position="407"/>
        <end position="436"/>
    </location>
</feature>
<feature type="transmembrane region" description="Helical" evidence="1">
    <location>
        <begin position="148"/>
        <end position="165"/>
    </location>
</feature>
<gene>
    <name evidence="2" type="ORF">BU204_11430</name>
</gene>
<name>A0A1Q8CT47_9PSEU</name>
<feature type="transmembrane region" description="Helical" evidence="1">
    <location>
        <begin position="171"/>
        <end position="191"/>
    </location>
</feature>
<evidence type="ECO:0000313" key="3">
    <source>
        <dbReference type="Proteomes" id="UP000185596"/>
    </source>
</evidence>
<accession>A0A1Q8CT47</accession>
<protein>
    <submittedName>
        <fullName evidence="2">Uncharacterized protein</fullName>
    </submittedName>
</protein>
<feature type="transmembrane region" description="Helical" evidence="1">
    <location>
        <begin position="52"/>
        <end position="78"/>
    </location>
</feature>
<keyword evidence="1" id="KW-0472">Membrane</keyword>
<feature type="transmembrane region" description="Helical" evidence="1">
    <location>
        <begin position="122"/>
        <end position="141"/>
    </location>
</feature>
<keyword evidence="1" id="KW-1133">Transmembrane helix</keyword>
<dbReference type="AlphaFoldDB" id="A0A1Q8CT47"/>
<dbReference type="OrthoDB" id="3597229at2"/>
<dbReference type="STRING" id="1912961.BU204_11430"/>
<feature type="transmembrane region" description="Helical" evidence="1">
    <location>
        <begin position="329"/>
        <end position="354"/>
    </location>
</feature>
<feature type="transmembrane region" description="Helical" evidence="1">
    <location>
        <begin position="289"/>
        <end position="308"/>
    </location>
</feature>
<feature type="transmembrane region" description="Helical" evidence="1">
    <location>
        <begin position="16"/>
        <end position="32"/>
    </location>
</feature>
<feature type="transmembrane region" description="Helical" evidence="1">
    <location>
        <begin position="266"/>
        <end position="283"/>
    </location>
</feature>
<dbReference type="EMBL" id="MSIE01000016">
    <property type="protein sequence ID" value="OLF17530.1"/>
    <property type="molecule type" value="Genomic_DNA"/>
</dbReference>
<keyword evidence="3" id="KW-1185">Reference proteome</keyword>
<comment type="caution">
    <text evidence="2">The sequence shown here is derived from an EMBL/GenBank/DDBJ whole genome shotgun (WGS) entry which is preliminary data.</text>
</comment>
<keyword evidence="1" id="KW-0812">Transmembrane</keyword>
<evidence type="ECO:0000256" key="1">
    <source>
        <dbReference type="SAM" id="Phobius"/>
    </source>
</evidence>